<feature type="transmembrane region" description="Helical" evidence="2">
    <location>
        <begin position="189"/>
        <end position="206"/>
    </location>
</feature>
<proteinExistence type="predicted"/>
<feature type="transmembrane region" description="Helical" evidence="2">
    <location>
        <begin position="111"/>
        <end position="133"/>
    </location>
</feature>
<feature type="transmembrane region" description="Helical" evidence="2">
    <location>
        <begin position="288"/>
        <end position="307"/>
    </location>
</feature>
<evidence type="ECO:0000313" key="4">
    <source>
        <dbReference type="Proteomes" id="UP000319894"/>
    </source>
</evidence>
<feature type="transmembrane region" description="Helical" evidence="2">
    <location>
        <begin position="213"/>
        <end position="236"/>
    </location>
</feature>
<dbReference type="InParanoid" id="A0A554NH26"/>
<name>A0A554NH26_9EURY</name>
<reference evidence="3 4" key="1">
    <citation type="submission" date="2018-06" db="EMBL/GenBank/DDBJ databases">
        <title>Natronomonas sp. F16-60 a new haloarchaeon isolated from a solar saltern of Isla Cristina, Huelva, Spain.</title>
        <authorList>
            <person name="Duran-Viseras A."/>
            <person name="Sanchez-Porro C."/>
            <person name="Ventosa A."/>
        </authorList>
    </citation>
    <scope>NUCLEOTIDE SEQUENCE [LARGE SCALE GENOMIC DNA]</scope>
    <source>
        <strain evidence="3 4">F16-60</strain>
    </source>
</reference>
<dbReference type="PANTHER" id="PTHR20992">
    <property type="entry name" value="AT15442P-RELATED"/>
    <property type="match status" value="1"/>
</dbReference>
<keyword evidence="2" id="KW-0812">Transmembrane</keyword>
<sequence length="420" mass="43577">MEAAGDRYTHLVTFPLPTSAVEPVLERLRDVGVDEDAITVVTEAQTIDSRQYEALADRFAEEAPSEDRIAREELKSTADQLASTPSTYVTLTVVSAVVATAGLLLDSAATVVGSMVIAPLIGPSMAAAVGTVIDDADLFRRGVAFQVLGIVLSVLAAAVFATLVEATNLIQVADPRTIDEIGERLSPDFLSLAVALGAGTAGAVSLTTGVSSALVGVMIAVALIPPAATVGIGIAFGLESVALSAGVLTLVNLLSIELAALVVLYYAGYAPEGFFRARGARLATAKRVGALVVGIAVLSVFLGGITYDSYQQVRTEDAVEAAIDGTLVADYEAAERLDTSLAYEQRFLVLQRPTAVTVTVGVPPGTDTSGLVRALDDRIDAAVGHDVAVEVRYVTVERRGRLPPPADDPSAHPMHGQTAV</sequence>
<dbReference type="AlphaFoldDB" id="A0A554NH26"/>
<evidence type="ECO:0000256" key="1">
    <source>
        <dbReference type="SAM" id="MobiDB-lite"/>
    </source>
</evidence>
<protein>
    <submittedName>
        <fullName evidence="3">TIGR00341 family protein</fullName>
    </submittedName>
</protein>
<dbReference type="Pfam" id="PF04087">
    <property type="entry name" value="DUF389"/>
    <property type="match status" value="1"/>
</dbReference>
<feature type="region of interest" description="Disordered" evidence="1">
    <location>
        <begin position="400"/>
        <end position="420"/>
    </location>
</feature>
<keyword evidence="4" id="KW-1185">Reference proteome</keyword>
<comment type="caution">
    <text evidence="3">The sequence shown here is derived from an EMBL/GenBank/DDBJ whole genome shotgun (WGS) entry which is preliminary data.</text>
</comment>
<dbReference type="EMBL" id="QMDX01000001">
    <property type="protein sequence ID" value="TSD16290.1"/>
    <property type="molecule type" value="Genomic_DNA"/>
</dbReference>
<dbReference type="Proteomes" id="UP000319894">
    <property type="component" value="Unassembled WGS sequence"/>
</dbReference>
<accession>A0A554NH26</accession>
<gene>
    <name evidence="3" type="ORF">DP107_02215</name>
</gene>
<evidence type="ECO:0000313" key="3">
    <source>
        <dbReference type="EMBL" id="TSD16290.1"/>
    </source>
</evidence>
<keyword evidence="2" id="KW-0472">Membrane</keyword>
<feature type="transmembrane region" description="Helical" evidence="2">
    <location>
        <begin position="88"/>
        <end position="105"/>
    </location>
</feature>
<feature type="transmembrane region" description="Helical" evidence="2">
    <location>
        <begin position="145"/>
        <end position="164"/>
    </location>
</feature>
<dbReference type="OrthoDB" id="3266at2157"/>
<dbReference type="PANTHER" id="PTHR20992:SF9">
    <property type="entry name" value="AT15442P-RELATED"/>
    <property type="match status" value="1"/>
</dbReference>
<evidence type="ECO:0000256" key="2">
    <source>
        <dbReference type="SAM" id="Phobius"/>
    </source>
</evidence>
<organism evidence="3 4">
    <name type="scientific">Haloglomus irregulare</name>
    <dbReference type="NCBI Taxonomy" id="2234134"/>
    <lineage>
        <taxon>Archaea</taxon>
        <taxon>Methanobacteriati</taxon>
        <taxon>Methanobacteriota</taxon>
        <taxon>Stenosarchaea group</taxon>
        <taxon>Halobacteria</taxon>
        <taxon>Halobacteriales</taxon>
        <taxon>Natronomonadaceae</taxon>
        <taxon>Haloglomus</taxon>
    </lineage>
</organism>
<feature type="transmembrane region" description="Helical" evidence="2">
    <location>
        <begin position="242"/>
        <end position="267"/>
    </location>
</feature>
<keyword evidence="2" id="KW-1133">Transmembrane helix</keyword>
<dbReference type="NCBIfam" id="TIGR00341">
    <property type="entry name" value="TIGR00341 family protein"/>
    <property type="match status" value="1"/>
</dbReference>
<dbReference type="InterPro" id="IPR005240">
    <property type="entry name" value="DUF389"/>
</dbReference>